<dbReference type="EMBL" id="UINC01076354">
    <property type="protein sequence ID" value="SVC15438.1"/>
    <property type="molecule type" value="Genomic_DNA"/>
</dbReference>
<keyword evidence="1" id="KW-0472">Membrane</keyword>
<feature type="transmembrane region" description="Helical" evidence="1">
    <location>
        <begin position="43"/>
        <end position="60"/>
    </location>
</feature>
<organism evidence="2">
    <name type="scientific">marine metagenome</name>
    <dbReference type="NCBI Taxonomy" id="408172"/>
    <lineage>
        <taxon>unclassified sequences</taxon>
        <taxon>metagenomes</taxon>
        <taxon>ecological metagenomes</taxon>
    </lineage>
</organism>
<proteinExistence type="predicted"/>
<sequence>MTILRFAFDYLTLMKPSIILLLLVTTLPAMVLAEEGWPGWGLVSSTFFGLILSAGGAAAINM</sequence>
<keyword evidence="1" id="KW-1133">Transmembrane helix</keyword>
<evidence type="ECO:0000313" key="2">
    <source>
        <dbReference type="EMBL" id="SVC15438.1"/>
    </source>
</evidence>
<accession>A0A382JUA5</accession>
<keyword evidence="1" id="KW-0812">Transmembrane</keyword>
<reference evidence="2" key="1">
    <citation type="submission" date="2018-05" db="EMBL/GenBank/DDBJ databases">
        <authorList>
            <person name="Lanie J.A."/>
            <person name="Ng W.-L."/>
            <person name="Kazmierczak K.M."/>
            <person name="Andrzejewski T.M."/>
            <person name="Davidsen T.M."/>
            <person name="Wayne K.J."/>
            <person name="Tettelin H."/>
            <person name="Glass J.I."/>
            <person name="Rusch D."/>
            <person name="Podicherti R."/>
            <person name="Tsui H.-C.T."/>
            <person name="Winkler M.E."/>
        </authorList>
    </citation>
    <scope>NUCLEOTIDE SEQUENCE</scope>
</reference>
<evidence type="ECO:0000256" key="1">
    <source>
        <dbReference type="SAM" id="Phobius"/>
    </source>
</evidence>
<gene>
    <name evidence="2" type="ORF">METZ01_LOCUS268292</name>
</gene>
<evidence type="ECO:0008006" key="3">
    <source>
        <dbReference type="Google" id="ProtNLM"/>
    </source>
</evidence>
<feature type="non-terminal residue" evidence="2">
    <location>
        <position position="62"/>
    </location>
</feature>
<protein>
    <recommendedName>
        <fullName evidence="3">Protoheme IX farnesyltransferase</fullName>
    </recommendedName>
</protein>
<name>A0A382JUA5_9ZZZZ</name>
<dbReference type="AlphaFoldDB" id="A0A382JUA5"/>